<dbReference type="STRING" id="504797.SAMN05421678_12743"/>
<evidence type="ECO:0000256" key="1">
    <source>
        <dbReference type="SAM" id="MobiDB-lite"/>
    </source>
</evidence>
<keyword evidence="2" id="KW-0732">Signal</keyword>
<name>A0A1I3BWU4_9ACTN</name>
<evidence type="ECO:0000313" key="6">
    <source>
        <dbReference type="Proteomes" id="UP000533017"/>
    </source>
</evidence>
<dbReference type="EMBL" id="FOOI01000027">
    <property type="protein sequence ID" value="SFH66785.1"/>
    <property type="molecule type" value="Genomic_DNA"/>
</dbReference>
<reference evidence="4 5" key="1">
    <citation type="submission" date="2016-10" db="EMBL/GenBank/DDBJ databases">
        <authorList>
            <person name="de Groot N.N."/>
        </authorList>
    </citation>
    <scope>NUCLEOTIDE SEQUENCE [LARGE SCALE GENOMIC DNA]</scope>
    <source>
        <strain evidence="4 5">CPCC 202808</strain>
    </source>
</reference>
<sequence>MKSWRYFTALTAASLALASTGCSGSADRGDPTETPTVTATATRKPATTPSPEQELEIPAGVTLVVKPFRHTGDHTLSFRPRTDVFSLRFLCTGGGQVRVSLTAGKPADAKPCDGAILRATYAIGSRGSRQTLRVDAEPDATWRLAVAEGDALGPKVDQ</sequence>
<feature type="chain" id="PRO_5039691118" description="Lipoprotein" evidence="2">
    <location>
        <begin position="19"/>
        <end position="158"/>
    </location>
</feature>
<dbReference type="RefSeq" id="WP_092890296.1">
    <property type="nucleotide sequence ID" value="NZ_FOOI01000027.1"/>
</dbReference>
<dbReference type="AlphaFoldDB" id="A0A1I3BWU4"/>
<dbReference type="EMBL" id="JACBZA010000001">
    <property type="protein sequence ID" value="NYH86331.1"/>
    <property type="molecule type" value="Genomic_DNA"/>
</dbReference>
<keyword evidence="6" id="KW-1185">Reference proteome</keyword>
<feature type="signal peptide" evidence="2">
    <location>
        <begin position="1"/>
        <end position="18"/>
    </location>
</feature>
<evidence type="ECO:0000256" key="2">
    <source>
        <dbReference type="SAM" id="SignalP"/>
    </source>
</evidence>
<reference evidence="3 6" key="2">
    <citation type="submission" date="2020-07" db="EMBL/GenBank/DDBJ databases">
        <title>Sequencing the genomes of 1000 actinobacteria strains.</title>
        <authorList>
            <person name="Klenk H.-P."/>
        </authorList>
    </citation>
    <scope>NUCLEOTIDE SEQUENCE [LARGE SCALE GENOMIC DNA]</scope>
    <source>
        <strain evidence="3 6">DSM 45117</strain>
    </source>
</reference>
<evidence type="ECO:0000313" key="3">
    <source>
        <dbReference type="EMBL" id="NYH86331.1"/>
    </source>
</evidence>
<gene>
    <name evidence="3" type="ORF">FHR37_005182</name>
    <name evidence="4" type="ORF">SAMN05421678_12743</name>
</gene>
<accession>A0A1I3BWU4</accession>
<dbReference type="Proteomes" id="UP000533017">
    <property type="component" value="Unassembled WGS sequence"/>
</dbReference>
<evidence type="ECO:0000313" key="5">
    <source>
        <dbReference type="Proteomes" id="UP000199052"/>
    </source>
</evidence>
<feature type="compositionally biased region" description="Low complexity" evidence="1">
    <location>
        <begin position="20"/>
        <end position="51"/>
    </location>
</feature>
<dbReference type="PROSITE" id="PS51257">
    <property type="entry name" value="PROKAR_LIPOPROTEIN"/>
    <property type="match status" value="1"/>
</dbReference>
<evidence type="ECO:0000313" key="4">
    <source>
        <dbReference type="EMBL" id="SFH66785.1"/>
    </source>
</evidence>
<protein>
    <recommendedName>
        <fullName evidence="7">Lipoprotein</fullName>
    </recommendedName>
</protein>
<proteinExistence type="predicted"/>
<organism evidence="4 5">
    <name type="scientific">Actinopolymorpha cephalotaxi</name>
    <dbReference type="NCBI Taxonomy" id="504797"/>
    <lineage>
        <taxon>Bacteria</taxon>
        <taxon>Bacillati</taxon>
        <taxon>Actinomycetota</taxon>
        <taxon>Actinomycetes</taxon>
        <taxon>Propionibacteriales</taxon>
        <taxon>Actinopolymorphaceae</taxon>
        <taxon>Actinopolymorpha</taxon>
    </lineage>
</organism>
<evidence type="ECO:0008006" key="7">
    <source>
        <dbReference type="Google" id="ProtNLM"/>
    </source>
</evidence>
<feature type="region of interest" description="Disordered" evidence="1">
    <location>
        <begin position="20"/>
        <end position="52"/>
    </location>
</feature>
<dbReference type="Proteomes" id="UP000199052">
    <property type="component" value="Unassembled WGS sequence"/>
</dbReference>